<evidence type="ECO:0000256" key="8">
    <source>
        <dbReference type="ARBA" id="ARBA00022927"/>
    </source>
</evidence>
<organism evidence="11 12">
    <name type="scientific">Pengzhenrongella sicca</name>
    <dbReference type="NCBI Taxonomy" id="2819238"/>
    <lineage>
        <taxon>Bacteria</taxon>
        <taxon>Bacillati</taxon>
        <taxon>Actinomycetota</taxon>
        <taxon>Actinomycetes</taxon>
        <taxon>Micrococcales</taxon>
        <taxon>Pengzhenrongella</taxon>
    </lineage>
</organism>
<dbReference type="AlphaFoldDB" id="A0A8A4ZG01"/>
<evidence type="ECO:0000256" key="10">
    <source>
        <dbReference type="ARBA" id="ARBA00023225"/>
    </source>
</evidence>
<sequence length="148" mass="16089">MERAFRLAGLLRLRKLQEDQAAARLAAANAALRRTQVRRDGTYASLARHALPDGDHRAWGVAVAGRAALGGLLGEATTAVVGAHERVTLDTSAWSATRSRSVGLEKLEDKHRVIVQHEDDRLEQIVLDEIASRGPRGIQVPSTTGEQR</sequence>
<keyword evidence="11" id="KW-0966">Cell projection</keyword>
<evidence type="ECO:0000313" key="11">
    <source>
        <dbReference type="EMBL" id="QTE29873.1"/>
    </source>
</evidence>
<dbReference type="Gene3D" id="1.10.287.1700">
    <property type="match status" value="1"/>
</dbReference>
<evidence type="ECO:0000256" key="9">
    <source>
        <dbReference type="ARBA" id="ARBA00023136"/>
    </source>
</evidence>
<dbReference type="GO" id="GO:0044781">
    <property type="term" value="P:bacterial-type flagellum organization"/>
    <property type="evidence" value="ECO:0007669"/>
    <property type="project" value="UniProtKB-KW"/>
</dbReference>
<dbReference type="InterPro" id="IPR012823">
    <property type="entry name" value="Flagell_FliJ"/>
</dbReference>
<dbReference type="KEGG" id="psic:J4E96_02230"/>
<evidence type="ECO:0000256" key="7">
    <source>
        <dbReference type="ARBA" id="ARBA00022795"/>
    </source>
</evidence>
<evidence type="ECO:0000256" key="5">
    <source>
        <dbReference type="ARBA" id="ARBA00022475"/>
    </source>
</evidence>
<evidence type="ECO:0000256" key="2">
    <source>
        <dbReference type="ARBA" id="ARBA00010004"/>
    </source>
</evidence>
<accession>A0A8A4ZG01</accession>
<keyword evidence="11" id="KW-0282">Flagellum</keyword>
<keyword evidence="7" id="KW-1005">Bacterial flagellum biogenesis</keyword>
<dbReference type="GO" id="GO:0005886">
    <property type="term" value="C:plasma membrane"/>
    <property type="evidence" value="ECO:0007669"/>
    <property type="project" value="UniProtKB-SubCell"/>
</dbReference>
<evidence type="ECO:0000256" key="4">
    <source>
        <dbReference type="ARBA" id="ARBA00022448"/>
    </source>
</evidence>
<dbReference type="GO" id="GO:0009288">
    <property type="term" value="C:bacterial-type flagellum"/>
    <property type="evidence" value="ECO:0007669"/>
    <property type="project" value="InterPro"/>
</dbReference>
<dbReference type="Pfam" id="PF02050">
    <property type="entry name" value="FliJ"/>
    <property type="match status" value="1"/>
</dbReference>
<name>A0A8A4ZG01_9MICO</name>
<keyword evidence="4" id="KW-0813">Transport</keyword>
<dbReference type="InterPro" id="IPR053716">
    <property type="entry name" value="Flag_assembly_chemotaxis_eff"/>
</dbReference>
<evidence type="ECO:0000313" key="12">
    <source>
        <dbReference type="Proteomes" id="UP000663937"/>
    </source>
</evidence>
<comment type="subcellular location">
    <subcellularLocation>
        <location evidence="1">Cell membrane</location>
        <topology evidence="1">Peripheral membrane protein</topology>
        <orientation evidence="1">Cytoplasmic side</orientation>
    </subcellularLocation>
</comment>
<dbReference type="GO" id="GO:0071973">
    <property type="term" value="P:bacterial-type flagellum-dependent cell motility"/>
    <property type="evidence" value="ECO:0007669"/>
    <property type="project" value="InterPro"/>
</dbReference>
<reference evidence="11" key="1">
    <citation type="submission" date="2021-03" db="EMBL/GenBank/DDBJ databases">
        <title>Pengzhenrongella sicca gen. nov., sp. nov., a new member of suborder Micrococcineae isolated from High-Arctic tundra soil.</title>
        <authorList>
            <person name="Peng F."/>
        </authorList>
    </citation>
    <scope>NUCLEOTIDE SEQUENCE</scope>
    <source>
        <strain evidence="11">LRZ-2</strain>
    </source>
</reference>
<dbReference type="RefSeq" id="WP_227424182.1">
    <property type="nucleotide sequence ID" value="NZ_CP071868.1"/>
</dbReference>
<keyword evidence="8" id="KW-0653">Protein transport</keyword>
<keyword evidence="6" id="KW-0145">Chemotaxis</keyword>
<keyword evidence="9" id="KW-0472">Membrane</keyword>
<evidence type="ECO:0000256" key="3">
    <source>
        <dbReference type="ARBA" id="ARBA00020392"/>
    </source>
</evidence>
<keyword evidence="5" id="KW-1003">Cell membrane</keyword>
<dbReference type="GO" id="GO:0015031">
    <property type="term" value="P:protein transport"/>
    <property type="evidence" value="ECO:0007669"/>
    <property type="project" value="UniProtKB-KW"/>
</dbReference>
<dbReference type="GO" id="GO:0006935">
    <property type="term" value="P:chemotaxis"/>
    <property type="evidence" value="ECO:0007669"/>
    <property type="project" value="UniProtKB-KW"/>
</dbReference>
<evidence type="ECO:0000256" key="1">
    <source>
        <dbReference type="ARBA" id="ARBA00004413"/>
    </source>
</evidence>
<keyword evidence="10" id="KW-1006">Bacterial flagellum protein export</keyword>
<keyword evidence="11" id="KW-0969">Cilium</keyword>
<protein>
    <recommendedName>
        <fullName evidence="3">Flagellar FliJ protein</fullName>
    </recommendedName>
</protein>
<dbReference type="EMBL" id="CP071868">
    <property type="protein sequence ID" value="QTE29873.1"/>
    <property type="molecule type" value="Genomic_DNA"/>
</dbReference>
<comment type="similarity">
    <text evidence="2">Belongs to the FliJ family.</text>
</comment>
<gene>
    <name evidence="11" type="ORF">J4E96_02230</name>
</gene>
<dbReference type="Proteomes" id="UP000663937">
    <property type="component" value="Chromosome"/>
</dbReference>
<proteinExistence type="inferred from homology"/>
<keyword evidence="12" id="KW-1185">Reference proteome</keyword>
<evidence type="ECO:0000256" key="6">
    <source>
        <dbReference type="ARBA" id="ARBA00022500"/>
    </source>
</evidence>